<dbReference type="InterPro" id="IPR006553">
    <property type="entry name" value="Leu-rich_rpt_Cys-con_subtyp"/>
</dbReference>
<gene>
    <name evidence="2" type="ORF">GMARGA_LOCUS24341</name>
</gene>
<evidence type="ECO:0000313" key="2">
    <source>
        <dbReference type="EMBL" id="CAG8806666.1"/>
    </source>
</evidence>
<proteinExistence type="predicted"/>
<sequence>SSYPNLKRLNLWDNQIITDKGLCKIMQMCNKLEYLNISYCRAYWITDKTISHILNSFINLQSLDIAFSHGEIKDADMLIQVYLKIEYLDFASVMAFRNDSLIVAIIRSSPNLKHFNISGNDIEDKVVEAIASTCHELEYIDHGGCGFITEPSICNVIHSCPKLQYRELGFCDISDTTIKEIAHSCLNLKYLNLEADSRSSDTSGSDPNDNIQSKNIHSLIPDPLRVSRSTIFTSGSNRMVSTNTLNITDLISAIRVTLVLTDSE</sequence>
<evidence type="ECO:0000313" key="3">
    <source>
        <dbReference type="Proteomes" id="UP000789901"/>
    </source>
</evidence>
<dbReference type="Proteomes" id="UP000789901">
    <property type="component" value="Unassembled WGS sequence"/>
</dbReference>
<feature type="non-terminal residue" evidence="2">
    <location>
        <position position="1"/>
    </location>
</feature>
<reference evidence="2 3" key="1">
    <citation type="submission" date="2021-06" db="EMBL/GenBank/DDBJ databases">
        <authorList>
            <person name="Kallberg Y."/>
            <person name="Tangrot J."/>
            <person name="Rosling A."/>
        </authorList>
    </citation>
    <scope>NUCLEOTIDE SEQUENCE [LARGE SCALE GENOMIC DNA]</scope>
    <source>
        <strain evidence="2 3">120-4 pot B 10/14</strain>
    </source>
</reference>
<protein>
    <submittedName>
        <fullName evidence="2">24847_t:CDS:1</fullName>
    </submittedName>
</protein>
<name>A0ABN7VYW2_GIGMA</name>
<comment type="caution">
    <text evidence="2">The sequence shown here is derived from an EMBL/GenBank/DDBJ whole genome shotgun (WGS) entry which is preliminary data.</text>
</comment>
<organism evidence="2 3">
    <name type="scientific">Gigaspora margarita</name>
    <dbReference type="NCBI Taxonomy" id="4874"/>
    <lineage>
        <taxon>Eukaryota</taxon>
        <taxon>Fungi</taxon>
        <taxon>Fungi incertae sedis</taxon>
        <taxon>Mucoromycota</taxon>
        <taxon>Glomeromycotina</taxon>
        <taxon>Glomeromycetes</taxon>
        <taxon>Diversisporales</taxon>
        <taxon>Gigasporaceae</taxon>
        <taxon>Gigaspora</taxon>
    </lineage>
</organism>
<keyword evidence="3" id="KW-1185">Reference proteome</keyword>
<accession>A0ABN7VYW2</accession>
<feature type="domain" description="F-box/LRR-repeat protein 15-like leucin rich repeat" evidence="1">
    <location>
        <begin position="15"/>
        <end position="193"/>
    </location>
</feature>
<dbReference type="PANTHER" id="PTHR13318">
    <property type="entry name" value="PARTNER OF PAIRED, ISOFORM B-RELATED"/>
    <property type="match status" value="1"/>
</dbReference>
<dbReference type="InterPro" id="IPR032675">
    <property type="entry name" value="LRR_dom_sf"/>
</dbReference>
<dbReference type="Pfam" id="PF25372">
    <property type="entry name" value="DUF7885"/>
    <property type="match status" value="1"/>
</dbReference>
<dbReference type="InterPro" id="IPR057207">
    <property type="entry name" value="FBXL15_LRR"/>
</dbReference>
<dbReference type="EMBL" id="CAJVQB010025577">
    <property type="protein sequence ID" value="CAG8806666.1"/>
    <property type="molecule type" value="Genomic_DNA"/>
</dbReference>
<dbReference type="SMART" id="SM00367">
    <property type="entry name" value="LRR_CC"/>
    <property type="match status" value="5"/>
</dbReference>
<dbReference type="Gene3D" id="3.80.10.10">
    <property type="entry name" value="Ribonuclease Inhibitor"/>
    <property type="match status" value="1"/>
</dbReference>
<dbReference type="SUPFAM" id="SSF52047">
    <property type="entry name" value="RNI-like"/>
    <property type="match status" value="1"/>
</dbReference>
<dbReference type="PANTHER" id="PTHR13318:SF190">
    <property type="entry name" value="PARTNER OF PAIRED, ISOFORM B"/>
    <property type="match status" value="1"/>
</dbReference>
<evidence type="ECO:0000259" key="1">
    <source>
        <dbReference type="Pfam" id="PF25372"/>
    </source>
</evidence>